<dbReference type="PANTHER" id="PTHR14226">
    <property type="entry name" value="NEUROPATHY TARGET ESTERASE/SWISS CHEESE D.MELANOGASTER"/>
    <property type="match status" value="1"/>
</dbReference>
<dbReference type="Pfam" id="PF01734">
    <property type="entry name" value="Patatin"/>
    <property type="match status" value="1"/>
</dbReference>
<protein>
    <submittedName>
        <fullName evidence="6">Phospholipase</fullName>
    </submittedName>
</protein>
<feature type="short sequence motif" description="DGA/G" evidence="4">
    <location>
        <begin position="259"/>
        <end position="261"/>
    </location>
</feature>
<dbReference type="PROSITE" id="PS51257">
    <property type="entry name" value="PROKAR_LIPOPROTEIN"/>
    <property type="match status" value="1"/>
</dbReference>
<proteinExistence type="predicted"/>
<evidence type="ECO:0000259" key="5">
    <source>
        <dbReference type="PROSITE" id="PS51635"/>
    </source>
</evidence>
<evidence type="ECO:0000256" key="4">
    <source>
        <dbReference type="PROSITE-ProRule" id="PRU01161"/>
    </source>
</evidence>
<evidence type="ECO:0000256" key="3">
    <source>
        <dbReference type="ARBA" id="ARBA00023098"/>
    </source>
</evidence>
<evidence type="ECO:0000256" key="1">
    <source>
        <dbReference type="ARBA" id="ARBA00022801"/>
    </source>
</evidence>
<feature type="domain" description="PNPLA" evidence="5">
    <location>
        <begin position="80"/>
        <end position="272"/>
    </location>
</feature>
<comment type="caution">
    <text evidence="6">The sequence shown here is derived from an EMBL/GenBank/DDBJ whole genome shotgun (WGS) entry which is preliminary data.</text>
</comment>
<dbReference type="SUPFAM" id="SSF52151">
    <property type="entry name" value="FabD/lysophospholipase-like"/>
    <property type="match status" value="1"/>
</dbReference>
<dbReference type="InterPro" id="IPR050301">
    <property type="entry name" value="NTE"/>
</dbReference>
<dbReference type="GO" id="GO:0016787">
    <property type="term" value="F:hydrolase activity"/>
    <property type="evidence" value="ECO:0007669"/>
    <property type="project" value="UniProtKB-UniRule"/>
</dbReference>
<feature type="active site" description="Nucleophile" evidence="4">
    <location>
        <position position="115"/>
    </location>
</feature>
<dbReference type="RefSeq" id="WP_032552818.1">
    <property type="nucleotide sequence ID" value="NZ_JBEEAX010000004.1"/>
</dbReference>
<dbReference type="PROSITE" id="PS51635">
    <property type="entry name" value="PNPLA"/>
    <property type="match status" value="1"/>
</dbReference>
<name>A0A066UTD4_9VIBR</name>
<feature type="short sequence motif" description="GXGXXG" evidence="4">
    <location>
        <begin position="84"/>
        <end position="89"/>
    </location>
</feature>
<dbReference type="STRING" id="212667.VFDL14_21490"/>
<gene>
    <name evidence="6" type="ORF">VFDL14_21490</name>
</gene>
<sequence length="389" mass="43324">MNKIAKITFNILILGVLTACSTSHELDIRVSQENYKHVALPEDNKEEPFRFWANEQPDFLYDTELETSPLNVSGERLNILALSGGGANGAFGAGVILGLRDKGSLEDYSVITGISAGALIAPFVFSGEDELDRLKEVMLDIDDSSVLGRKNFLNTLFKDSFAKGSKLMSFIKESYPDSMIDKIAVAHSEGRRLFIGTTHFDSGELMIWNIGAIANSSLPNKADLIHQVLAASASIPGVFPPQFVEVYDGGNKLEELHVDGGLSAQVFFNPSNFDYSKISKSLGLNEAPQLHVIRNGLLTPQYKPVKDKGVDLLTKSLSSLTVLQAKGDMYRMKYFSEVGKIDMQFTYIDEDFSNEKLTRNMFDENYMRSIYLYGYQRAMTDQLWETELP</sequence>
<accession>A0A066UTD4</accession>
<keyword evidence="3 4" id="KW-0443">Lipid metabolism</keyword>
<keyword evidence="1 4" id="KW-0378">Hydrolase</keyword>
<keyword evidence="2 4" id="KW-0442">Lipid degradation</keyword>
<organism evidence="6 7">
    <name type="scientific">Vibrio fortis</name>
    <dbReference type="NCBI Taxonomy" id="212667"/>
    <lineage>
        <taxon>Bacteria</taxon>
        <taxon>Pseudomonadati</taxon>
        <taxon>Pseudomonadota</taxon>
        <taxon>Gammaproteobacteria</taxon>
        <taxon>Vibrionales</taxon>
        <taxon>Vibrionaceae</taxon>
        <taxon>Vibrio</taxon>
    </lineage>
</organism>
<evidence type="ECO:0000313" key="6">
    <source>
        <dbReference type="EMBL" id="KDN27458.1"/>
    </source>
</evidence>
<dbReference type="OrthoDB" id="9798773at2"/>
<feature type="active site" description="Proton acceptor" evidence="4">
    <location>
        <position position="259"/>
    </location>
</feature>
<dbReference type="Proteomes" id="UP000027219">
    <property type="component" value="Unassembled WGS sequence"/>
</dbReference>
<reference evidence="6 7" key="1">
    <citation type="submission" date="2014-02" db="EMBL/GenBank/DDBJ databases">
        <title>Vibrio fortis Dalian14 Genome Sequencing.</title>
        <authorList>
            <person name="Wang Y."/>
            <person name="Song L."/>
            <person name="Liu G."/>
            <person name="Ding J."/>
        </authorList>
    </citation>
    <scope>NUCLEOTIDE SEQUENCE [LARGE SCALE GENOMIC DNA]</scope>
    <source>
        <strain evidence="6 7">Dalian14</strain>
    </source>
</reference>
<dbReference type="Gene3D" id="3.40.1090.10">
    <property type="entry name" value="Cytosolic phospholipase A2 catalytic domain"/>
    <property type="match status" value="1"/>
</dbReference>
<dbReference type="PANTHER" id="PTHR14226:SF74">
    <property type="entry name" value="BLR4684 PROTEIN"/>
    <property type="match status" value="1"/>
</dbReference>
<dbReference type="GO" id="GO:0016042">
    <property type="term" value="P:lipid catabolic process"/>
    <property type="evidence" value="ECO:0007669"/>
    <property type="project" value="UniProtKB-UniRule"/>
</dbReference>
<dbReference type="InterPro" id="IPR002641">
    <property type="entry name" value="PNPLA_dom"/>
</dbReference>
<evidence type="ECO:0000256" key="2">
    <source>
        <dbReference type="ARBA" id="ARBA00022963"/>
    </source>
</evidence>
<keyword evidence="7" id="KW-1185">Reference proteome</keyword>
<dbReference type="InterPro" id="IPR016035">
    <property type="entry name" value="Acyl_Trfase/lysoPLipase"/>
</dbReference>
<dbReference type="AlphaFoldDB" id="A0A066UTD4"/>
<feature type="short sequence motif" description="GXSXG" evidence="4">
    <location>
        <begin position="113"/>
        <end position="117"/>
    </location>
</feature>
<evidence type="ECO:0000313" key="7">
    <source>
        <dbReference type="Proteomes" id="UP000027219"/>
    </source>
</evidence>
<dbReference type="EMBL" id="JFFR01000027">
    <property type="protein sequence ID" value="KDN27458.1"/>
    <property type="molecule type" value="Genomic_DNA"/>
</dbReference>